<sequence>MVQVLTDLDLVISKSYICSDGGWLMDGQ</sequence>
<feature type="non-terminal residue" evidence="1">
    <location>
        <position position="28"/>
    </location>
</feature>
<dbReference type="AlphaFoldDB" id="A0A7J9LNB4"/>
<evidence type="ECO:0000313" key="1">
    <source>
        <dbReference type="EMBL" id="MBA0860224.1"/>
    </source>
</evidence>
<organism evidence="1 2">
    <name type="scientific">Gossypium schwendimanii</name>
    <name type="common">Cotton</name>
    <dbReference type="NCBI Taxonomy" id="34291"/>
    <lineage>
        <taxon>Eukaryota</taxon>
        <taxon>Viridiplantae</taxon>
        <taxon>Streptophyta</taxon>
        <taxon>Embryophyta</taxon>
        <taxon>Tracheophyta</taxon>
        <taxon>Spermatophyta</taxon>
        <taxon>Magnoliopsida</taxon>
        <taxon>eudicotyledons</taxon>
        <taxon>Gunneridae</taxon>
        <taxon>Pentapetalae</taxon>
        <taxon>rosids</taxon>
        <taxon>malvids</taxon>
        <taxon>Malvales</taxon>
        <taxon>Malvaceae</taxon>
        <taxon>Malvoideae</taxon>
        <taxon>Gossypium</taxon>
    </lineage>
</organism>
<dbReference type="EMBL" id="JABFAF010000007">
    <property type="protein sequence ID" value="MBA0860224.1"/>
    <property type="molecule type" value="Genomic_DNA"/>
</dbReference>
<accession>A0A7J9LNB4</accession>
<reference evidence="1 2" key="1">
    <citation type="journal article" date="2019" name="Genome Biol. Evol.">
        <title>Insights into the evolution of the New World diploid cottons (Gossypium, subgenus Houzingenia) based on genome sequencing.</title>
        <authorList>
            <person name="Grover C.E."/>
            <person name="Arick M.A. 2nd"/>
            <person name="Thrash A."/>
            <person name="Conover J.L."/>
            <person name="Sanders W.S."/>
            <person name="Peterson D.G."/>
            <person name="Frelichowski J.E."/>
            <person name="Scheffler J.A."/>
            <person name="Scheffler B.E."/>
            <person name="Wendel J.F."/>
        </authorList>
    </citation>
    <scope>NUCLEOTIDE SEQUENCE [LARGE SCALE GENOMIC DNA]</scope>
    <source>
        <strain evidence="1">1</strain>
        <tissue evidence="1">Leaf</tissue>
    </source>
</reference>
<keyword evidence="2" id="KW-1185">Reference proteome</keyword>
<protein>
    <submittedName>
        <fullName evidence="1">Uncharacterized protein</fullName>
    </submittedName>
</protein>
<proteinExistence type="predicted"/>
<gene>
    <name evidence="1" type="ORF">Goshw_015414</name>
</gene>
<evidence type="ECO:0000313" key="2">
    <source>
        <dbReference type="Proteomes" id="UP000593576"/>
    </source>
</evidence>
<comment type="caution">
    <text evidence="1">The sequence shown here is derived from an EMBL/GenBank/DDBJ whole genome shotgun (WGS) entry which is preliminary data.</text>
</comment>
<name>A0A7J9LNB4_GOSSC</name>
<dbReference type="Proteomes" id="UP000593576">
    <property type="component" value="Unassembled WGS sequence"/>
</dbReference>